<gene>
    <name evidence="2" type="ORF">O4U47_01210</name>
</gene>
<reference evidence="2" key="1">
    <citation type="submission" date="2023-01" db="EMBL/GenBank/DDBJ databases">
        <title>Draft genome sequence of Nocardiopsis sp. LSu2-4 isolated from halophytes.</title>
        <authorList>
            <person name="Duangmal K."/>
            <person name="Chantavorakit T."/>
        </authorList>
    </citation>
    <scope>NUCLEOTIDE SEQUENCE</scope>
    <source>
        <strain evidence="2">LSu2-4</strain>
    </source>
</reference>
<feature type="signal peptide" evidence="1">
    <location>
        <begin position="1"/>
        <end position="34"/>
    </location>
</feature>
<dbReference type="EMBL" id="JAQFWP010000001">
    <property type="protein sequence ID" value="MDA2803115.1"/>
    <property type="molecule type" value="Genomic_DNA"/>
</dbReference>
<evidence type="ECO:0008006" key="4">
    <source>
        <dbReference type="Google" id="ProtNLM"/>
    </source>
</evidence>
<evidence type="ECO:0000256" key="1">
    <source>
        <dbReference type="SAM" id="SignalP"/>
    </source>
</evidence>
<keyword evidence="3" id="KW-1185">Reference proteome</keyword>
<evidence type="ECO:0000313" key="2">
    <source>
        <dbReference type="EMBL" id="MDA2803115.1"/>
    </source>
</evidence>
<sequence length="112" mass="11688">MNLDRSAMKRIPLAAATVAASAALALSAVAPASAAPGQLRWTFNHAEWHNHDNPTPGCYTIAAGDAAPTIVFENQTVDAVALHFGPDCAGPGPIVDPFEAVGFPTRSYRVFS</sequence>
<protein>
    <recommendedName>
        <fullName evidence="4">Secreted protein</fullName>
    </recommendedName>
</protein>
<accession>A0ABT4TEN4</accession>
<feature type="chain" id="PRO_5046782448" description="Secreted protein" evidence="1">
    <location>
        <begin position="35"/>
        <end position="112"/>
    </location>
</feature>
<evidence type="ECO:0000313" key="3">
    <source>
        <dbReference type="Proteomes" id="UP001165685"/>
    </source>
</evidence>
<keyword evidence="1" id="KW-0732">Signal</keyword>
<name>A0ABT4TEN4_9ACTN</name>
<organism evidence="2 3">
    <name type="scientific">Nocardiopsis suaedae</name>
    <dbReference type="NCBI Taxonomy" id="3018444"/>
    <lineage>
        <taxon>Bacteria</taxon>
        <taxon>Bacillati</taxon>
        <taxon>Actinomycetota</taxon>
        <taxon>Actinomycetes</taxon>
        <taxon>Streptosporangiales</taxon>
        <taxon>Nocardiopsidaceae</taxon>
        <taxon>Nocardiopsis</taxon>
    </lineage>
</organism>
<proteinExistence type="predicted"/>
<dbReference type="Proteomes" id="UP001165685">
    <property type="component" value="Unassembled WGS sequence"/>
</dbReference>
<dbReference type="RefSeq" id="WP_270675236.1">
    <property type="nucleotide sequence ID" value="NZ_JAQFWP010000001.1"/>
</dbReference>
<comment type="caution">
    <text evidence="2">The sequence shown here is derived from an EMBL/GenBank/DDBJ whole genome shotgun (WGS) entry which is preliminary data.</text>
</comment>